<evidence type="ECO:0000313" key="2">
    <source>
        <dbReference type="EMBL" id="CAA9510053.1"/>
    </source>
</evidence>
<feature type="region of interest" description="Disordered" evidence="1">
    <location>
        <begin position="1"/>
        <end position="193"/>
    </location>
</feature>
<feature type="compositionally biased region" description="Basic residues" evidence="1">
    <location>
        <begin position="148"/>
        <end position="161"/>
    </location>
</feature>
<feature type="non-terminal residue" evidence="2">
    <location>
        <position position="193"/>
    </location>
</feature>
<feature type="non-terminal residue" evidence="2">
    <location>
        <position position="1"/>
    </location>
</feature>
<evidence type="ECO:0000256" key="1">
    <source>
        <dbReference type="SAM" id="MobiDB-lite"/>
    </source>
</evidence>
<proteinExistence type="predicted"/>
<accession>A0A6J4SZM5</accession>
<keyword evidence="2" id="KW-0645">Protease</keyword>
<sequence length="193" mass="21275">ASRSHGGRTLRPGGARVRHLLPAAQRAHRLPRQPGGRPGRQPHRRAVAAPRERGSRQGHLALHQHPGRVHLRRPRGLRHDELHQARRRDDLLRDRHVDGLTAPGGRGCGQAHGAPELADPHPSALRGLRRAVVGHRDPRPGDPQDARARRRDLRQAHRPAGRRGPQGHGARPLLQVRGGHGVRPHRQGAAQPL</sequence>
<reference evidence="2" key="1">
    <citation type="submission" date="2020-02" db="EMBL/GenBank/DDBJ databases">
        <authorList>
            <person name="Meier V. D."/>
        </authorList>
    </citation>
    <scope>NUCLEOTIDE SEQUENCE</scope>
    <source>
        <strain evidence="2">AVDCRST_MAG53</strain>
    </source>
</reference>
<gene>
    <name evidence="2" type="ORF">AVDCRST_MAG53-2889</name>
</gene>
<feature type="compositionally biased region" description="Basic residues" evidence="1">
    <location>
        <begin position="65"/>
        <end position="76"/>
    </location>
</feature>
<keyword evidence="2" id="KW-0378">Hydrolase</keyword>
<dbReference type="AlphaFoldDB" id="A0A6J4SZM5"/>
<feature type="compositionally biased region" description="Basic and acidic residues" evidence="1">
    <location>
        <begin position="134"/>
        <end position="147"/>
    </location>
</feature>
<feature type="compositionally biased region" description="Basic and acidic residues" evidence="1">
    <location>
        <begin position="77"/>
        <end position="98"/>
    </location>
</feature>
<organism evidence="2">
    <name type="scientific">uncultured Solirubrobacteraceae bacterium</name>
    <dbReference type="NCBI Taxonomy" id="1162706"/>
    <lineage>
        <taxon>Bacteria</taxon>
        <taxon>Bacillati</taxon>
        <taxon>Actinomycetota</taxon>
        <taxon>Thermoleophilia</taxon>
        <taxon>Solirubrobacterales</taxon>
        <taxon>Solirubrobacteraceae</taxon>
        <taxon>environmental samples</taxon>
    </lineage>
</organism>
<protein>
    <submittedName>
        <fullName evidence="2">ATP-dependent Clp protease proteolytic subunit</fullName>
        <ecNumber evidence="2">3.4.21.92</ecNumber>
    </submittedName>
</protein>
<dbReference type="EMBL" id="CADCVR010000079">
    <property type="protein sequence ID" value="CAA9510053.1"/>
    <property type="molecule type" value="Genomic_DNA"/>
</dbReference>
<dbReference type="GO" id="GO:0004252">
    <property type="term" value="F:serine-type endopeptidase activity"/>
    <property type="evidence" value="ECO:0007669"/>
    <property type="project" value="UniProtKB-EC"/>
</dbReference>
<dbReference type="EC" id="3.4.21.92" evidence="2"/>
<dbReference type="GO" id="GO:0006508">
    <property type="term" value="P:proteolysis"/>
    <property type="evidence" value="ECO:0007669"/>
    <property type="project" value="UniProtKB-KW"/>
</dbReference>
<name>A0A6J4SZM5_9ACTN</name>